<evidence type="ECO:0000313" key="2">
    <source>
        <dbReference type="Proteomes" id="UP001164746"/>
    </source>
</evidence>
<protein>
    <submittedName>
        <fullName evidence="1">Uncharacterized protein</fullName>
    </submittedName>
</protein>
<gene>
    <name evidence="1" type="ORF">MAR_032614</name>
</gene>
<proteinExistence type="predicted"/>
<sequence length="66" mass="7301">MFNYMTTDFSTVEMTEEQEVEAEGTLLRLTRSAMVTGLPGFTSIERTIDLLALCSASSVFAETEDI</sequence>
<dbReference type="Proteomes" id="UP001164746">
    <property type="component" value="Chromosome 10"/>
</dbReference>
<evidence type="ECO:0000313" key="1">
    <source>
        <dbReference type="EMBL" id="WAR18020.1"/>
    </source>
</evidence>
<name>A0ABY7F748_MYAAR</name>
<keyword evidence="2" id="KW-1185">Reference proteome</keyword>
<reference evidence="1" key="1">
    <citation type="submission" date="2022-11" db="EMBL/GenBank/DDBJ databases">
        <title>Centuries of genome instability and evolution in soft-shell clam transmissible cancer (bioRxiv).</title>
        <authorList>
            <person name="Hart S.F.M."/>
            <person name="Yonemitsu M.A."/>
            <person name="Giersch R.M."/>
            <person name="Beal B.F."/>
            <person name="Arriagada G."/>
            <person name="Davis B.W."/>
            <person name="Ostrander E.A."/>
            <person name="Goff S.P."/>
            <person name="Metzger M.J."/>
        </authorList>
    </citation>
    <scope>NUCLEOTIDE SEQUENCE</scope>
    <source>
        <strain evidence="1">MELC-2E11</strain>
        <tissue evidence="1">Siphon/mantle</tissue>
    </source>
</reference>
<accession>A0ABY7F748</accession>
<organism evidence="1 2">
    <name type="scientific">Mya arenaria</name>
    <name type="common">Soft-shell clam</name>
    <dbReference type="NCBI Taxonomy" id="6604"/>
    <lineage>
        <taxon>Eukaryota</taxon>
        <taxon>Metazoa</taxon>
        <taxon>Spiralia</taxon>
        <taxon>Lophotrochozoa</taxon>
        <taxon>Mollusca</taxon>
        <taxon>Bivalvia</taxon>
        <taxon>Autobranchia</taxon>
        <taxon>Heteroconchia</taxon>
        <taxon>Euheterodonta</taxon>
        <taxon>Imparidentia</taxon>
        <taxon>Neoheterodontei</taxon>
        <taxon>Myida</taxon>
        <taxon>Myoidea</taxon>
        <taxon>Myidae</taxon>
        <taxon>Mya</taxon>
    </lineage>
</organism>
<dbReference type="EMBL" id="CP111021">
    <property type="protein sequence ID" value="WAR18020.1"/>
    <property type="molecule type" value="Genomic_DNA"/>
</dbReference>